<gene>
    <name evidence="1" type="ORF">NP233_g669</name>
</gene>
<reference evidence="1" key="1">
    <citation type="submission" date="2022-07" db="EMBL/GenBank/DDBJ databases">
        <title>Genome Sequence of Leucocoprinus birnbaumii.</title>
        <authorList>
            <person name="Buettner E."/>
        </authorList>
    </citation>
    <scope>NUCLEOTIDE SEQUENCE</scope>
    <source>
        <strain evidence="1">VT141</strain>
    </source>
</reference>
<proteinExistence type="predicted"/>
<dbReference type="AlphaFoldDB" id="A0AAD5YVK2"/>
<sequence>MTSDQALLVTEEIRDLPKVSSKLLAHSKPFTHITVFRASSYTETVADEDDDENEAGAPGFDFVSIENGRLTHYLTLPLITPASPPSIGTMFPLVDLHTQKTVVLYLDVQGPKHPLGKRTKRDIRRSLCRVWARLVEDCITDGIEGPICGVVVNRPHKSFSDRKWHSTVRLYDRYNYEIATIHSPMPKNHQDRAFYDVAWWNERNGQDFAEKYRIAMKVSVGGQDH</sequence>
<name>A0AAD5YVK2_9AGAR</name>
<dbReference type="EMBL" id="JANIEX010000019">
    <property type="protein sequence ID" value="KAJ3576087.1"/>
    <property type="molecule type" value="Genomic_DNA"/>
</dbReference>
<comment type="caution">
    <text evidence="1">The sequence shown here is derived from an EMBL/GenBank/DDBJ whole genome shotgun (WGS) entry which is preliminary data.</text>
</comment>
<accession>A0AAD5YVK2</accession>
<evidence type="ECO:0000313" key="2">
    <source>
        <dbReference type="Proteomes" id="UP001213000"/>
    </source>
</evidence>
<organism evidence="1 2">
    <name type="scientific">Leucocoprinus birnbaumii</name>
    <dbReference type="NCBI Taxonomy" id="56174"/>
    <lineage>
        <taxon>Eukaryota</taxon>
        <taxon>Fungi</taxon>
        <taxon>Dikarya</taxon>
        <taxon>Basidiomycota</taxon>
        <taxon>Agaricomycotina</taxon>
        <taxon>Agaricomycetes</taxon>
        <taxon>Agaricomycetidae</taxon>
        <taxon>Agaricales</taxon>
        <taxon>Agaricineae</taxon>
        <taxon>Agaricaceae</taxon>
        <taxon>Leucocoprinus</taxon>
    </lineage>
</organism>
<protein>
    <submittedName>
        <fullName evidence="1">Uncharacterized protein</fullName>
    </submittedName>
</protein>
<evidence type="ECO:0000313" key="1">
    <source>
        <dbReference type="EMBL" id="KAJ3576087.1"/>
    </source>
</evidence>
<keyword evidence="2" id="KW-1185">Reference proteome</keyword>
<dbReference type="Proteomes" id="UP001213000">
    <property type="component" value="Unassembled WGS sequence"/>
</dbReference>